<evidence type="ECO:0000259" key="8">
    <source>
        <dbReference type="Pfam" id="PF07969"/>
    </source>
</evidence>
<feature type="binding site" evidence="7">
    <location>
        <position position="275"/>
    </location>
    <ligand>
        <name>substrate</name>
    </ligand>
</feature>
<dbReference type="AlphaFoldDB" id="A0A7G9GLA7"/>
<comment type="cofactor">
    <cofactor evidence="7">
        <name>Zn(2+)</name>
        <dbReference type="ChEBI" id="CHEBI:29105"/>
    </cofactor>
    <text evidence="7">Binds 2 Zn(2+) ions per subunit.</text>
</comment>
<sequence>MKLIKNANILQADHTYCKMDVAYDETGIKEIKEHLEIDADETIDANGLVLLPGLIDVHVHLREPGNEHKETIKTGTMAAAHGGFTTVMAMPNVIPYPDNVETMKAYLQKIKEDAVVNVIPYGCITKGEKSKELSDIAGLSKLGIHAFSDDGVGVASKDMMKAAMEACKKENAMIVAHTEDMDYRKPGACMHEGIRNKELGYIGIPSACEYAQMLRDLKLAKETGVKYHVCHMSAKESVQYLKEYKDMGVDCSGEVTVHHLLLNEMDVENPNHKMNPPLRGKDDQEALIQGLLDGTIDMIANDHAPHSEDEKNKGMVESPFGIVSIETAFPLLYTHFVKDTGRFTMNQLVHFMSEAPAKRFGFDKKGKLAPGYDADMILVDIDHKQTIDKEKFFSKGKNTPFDGWEVYGNIVTTIVNGTIVYKEERK</sequence>
<dbReference type="InterPro" id="IPR032466">
    <property type="entry name" value="Metal_Hydrolase"/>
</dbReference>
<feature type="binding site" evidence="7">
    <location>
        <position position="231"/>
    </location>
    <ligand>
        <name>Zn(2+)</name>
        <dbReference type="ChEBI" id="CHEBI:29105"/>
        <label>2</label>
    </ligand>
</feature>
<dbReference type="InterPro" id="IPR011059">
    <property type="entry name" value="Metal-dep_hydrolase_composite"/>
</dbReference>
<dbReference type="HAMAP" id="MF_00220_B">
    <property type="entry name" value="PyrC_classI_B"/>
    <property type="match status" value="1"/>
</dbReference>
<dbReference type="InterPro" id="IPR050138">
    <property type="entry name" value="DHOase/Allantoinase_Hydrolase"/>
</dbReference>
<dbReference type="InterPro" id="IPR002195">
    <property type="entry name" value="Dihydroorotase_CS"/>
</dbReference>
<evidence type="ECO:0000256" key="3">
    <source>
        <dbReference type="ARBA" id="ARBA00022723"/>
    </source>
</evidence>
<dbReference type="GO" id="GO:0044205">
    <property type="term" value="P:'de novo' UMP biosynthetic process"/>
    <property type="evidence" value="ECO:0007669"/>
    <property type="project" value="UniProtKB-UniRule"/>
</dbReference>
<evidence type="ECO:0000256" key="6">
    <source>
        <dbReference type="ARBA" id="ARBA00022975"/>
    </source>
</evidence>
<protein>
    <recommendedName>
        <fullName evidence="7">Dihydroorotase</fullName>
        <shortName evidence="7">DHOase</shortName>
        <ecNumber evidence="7">3.5.2.3</ecNumber>
    </recommendedName>
</protein>
<evidence type="ECO:0000256" key="2">
    <source>
        <dbReference type="ARBA" id="ARBA00010286"/>
    </source>
</evidence>
<evidence type="ECO:0000256" key="1">
    <source>
        <dbReference type="ARBA" id="ARBA00002368"/>
    </source>
</evidence>
<reference evidence="10 11" key="1">
    <citation type="submission" date="2020-08" db="EMBL/GenBank/DDBJ databases">
        <authorList>
            <person name="Liu C."/>
            <person name="Sun Q."/>
        </authorList>
    </citation>
    <scope>NUCLEOTIDE SEQUENCE [LARGE SCALE GENOMIC DNA]</scope>
    <source>
        <strain evidence="10 11">NSJ-61</strain>
    </source>
</reference>
<dbReference type="InterPro" id="IPR004722">
    <property type="entry name" value="DHOase"/>
</dbReference>
<dbReference type="GO" id="GO:0005737">
    <property type="term" value="C:cytoplasm"/>
    <property type="evidence" value="ECO:0007669"/>
    <property type="project" value="TreeGrafter"/>
</dbReference>
<keyword evidence="3 7" id="KW-0479">Metal-binding</keyword>
<feature type="active site" evidence="7">
    <location>
        <position position="302"/>
    </location>
</feature>
<feature type="domain" description="Amidohydrolase 3" evidence="8">
    <location>
        <begin position="318"/>
        <end position="421"/>
    </location>
</feature>
<dbReference type="CDD" id="cd01317">
    <property type="entry name" value="DHOase_IIa"/>
    <property type="match status" value="1"/>
</dbReference>
<feature type="binding site" evidence="7">
    <location>
        <position position="302"/>
    </location>
    <ligand>
        <name>Zn(2+)</name>
        <dbReference type="ChEBI" id="CHEBI:29105"/>
        <label>1</label>
    </ligand>
</feature>
<comment type="function">
    <text evidence="1 7">Catalyzes the reversible cyclization of carbamoyl aspartate to dihydroorotate.</text>
</comment>
<feature type="domain" description="Dihydroorotase catalytic" evidence="9">
    <location>
        <begin position="48"/>
        <end position="237"/>
    </location>
</feature>
<dbReference type="UniPathway" id="UPA00070">
    <property type="reaction ID" value="UER00117"/>
</dbReference>
<dbReference type="PROSITE" id="PS00482">
    <property type="entry name" value="DIHYDROOROTASE_1"/>
    <property type="match status" value="1"/>
</dbReference>
<dbReference type="Gene3D" id="3.20.20.140">
    <property type="entry name" value="Metal-dependent hydrolases"/>
    <property type="match status" value="1"/>
</dbReference>
<feature type="binding site" evidence="7">
    <location>
        <begin position="320"/>
        <end position="321"/>
    </location>
    <ligand>
        <name>substrate</name>
    </ligand>
</feature>
<keyword evidence="6 7" id="KW-0665">Pyrimidine biosynthesis</keyword>
<evidence type="ECO:0000313" key="10">
    <source>
        <dbReference type="EMBL" id="QNM11589.1"/>
    </source>
</evidence>
<dbReference type="RefSeq" id="WP_117452393.1">
    <property type="nucleotide sequence ID" value="NZ_CP060636.1"/>
</dbReference>
<dbReference type="Pfam" id="PF12890">
    <property type="entry name" value="DHOase"/>
    <property type="match status" value="1"/>
</dbReference>
<accession>A0A7G9GLA7</accession>
<dbReference type="PANTHER" id="PTHR43668">
    <property type="entry name" value="ALLANTOINASE"/>
    <property type="match status" value="1"/>
</dbReference>
<dbReference type="Pfam" id="PF07969">
    <property type="entry name" value="Amidohydro_3"/>
    <property type="match status" value="1"/>
</dbReference>
<keyword evidence="5 7" id="KW-0862">Zinc</keyword>
<comment type="catalytic activity">
    <reaction evidence="7">
        <text>(S)-dihydroorotate + H2O = N-carbamoyl-L-aspartate + H(+)</text>
        <dbReference type="Rhea" id="RHEA:24296"/>
        <dbReference type="ChEBI" id="CHEBI:15377"/>
        <dbReference type="ChEBI" id="CHEBI:15378"/>
        <dbReference type="ChEBI" id="CHEBI:30864"/>
        <dbReference type="ChEBI" id="CHEBI:32814"/>
        <dbReference type="EC" id="3.5.2.3"/>
    </reaction>
</comment>
<dbReference type="GO" id="GO:0004151">
    <property type="term" value="F:dihydroorotase activity"/>
    <property type="evidence" value="ECO:0007669"/>
    <property type="project" value="UniProtKB-UniRule"/>
</dbReference>
<comment type="similarity">
    <text evidence="2 7">Belongs to the metallo-dependent hydrolases superfamily. DHOase family. Class I DHOase subfamily.</text>
</comment>
<feature type="binding site" evidence="7">
    <location>
        <begin position="60"/>
        <end position="62"/>
    </location>
    <ligand>
        <name>substrate</name>
    </ligand>
</feature>
<dbReference type="GO" id="GO:0006145">
    <property type="term" value="P:purine nucleobase catabolic process"/>
    <property type="evidence" value="ECO:0007669"/>
    <property type="project" value="TreeGrafter"/>
</dbReference>
<evidence type="ECO:0000259" key="9">
    <source>
        <dbReference type="Pfam" id="PF12890"/>
    </source>
</evidence>
<evidence type="ECO:0000256" key="4">
    <source>
        <dbReference type="ARBA" id="ARBA00022801"/>
    </source>
</evidence>
<evidence type="ECO:0000256" key="5">
    <source>
        <dbReference type="ARBA" id="ARBA00022833"/>
    </source>
</evidence>
<dbReference type="NCBIfam" id="TIGR00857">
    <property type="entry name" value="pyrC_multi"/>
    <property type="match status" value="1"/>
</dbReference>
<evidence type="ECO:0000256" key="7">
    <source>
        <dbReference type="HAMAP-Rule" id="MF_00220"/>
    </source>
</evidence>
<feature type="binding site" evidence="7">
    <location>
        <position position="150"/>
    </location>
    <ligand>
        <name>Zn(2+)</name>
        <dbReference type="ChEBI" id="CHEBI:29105"/>
        <label>1</label>
    </ligand>
</feature>
<feature type="binding site" evidence="7">
    <location>
        <position position="150"/>
    </location>
    <ligand>
        <name>Zn(2+)</name>
        <dbReference type="ChEBI" id="CHEBI:29105"/>
        <label>2</label>
    </ligand>
</feature>
<feature type="binding site" evidence="7">
    <location>
        <position position="60"/>
    </location>
    <ligand>
        <name>Zn(2+)</name>
        <dbReference type="ChEBI" id="CHEBI:29105"/>
        <label>1</label>
    </ligand>
</feature>
<comment type="pathway">
    <text evidence="7">Pyrimidine metabolism; UMP biosynthesis via de novo pathway; (S)-dihydroorotate from bicarbonate: step 3/3.</text>
</comment>
<feature type="binding site" evidence="7">
    <location>
        <position position="92"/>
    </location>
    <ligand>
        <name>substrate</name>
    </ligand>
</feature>
<dbReference type="EMBL" id="CP060636">
    <property type="protein sequence ID" value="QNM11589.1"/>
    <property type="molecule type" value="Genomic_DNA"/>
</dbReference>
<keyword evidence="4 7" id="KW-0378">Hydrolase</keyword>
<dbReference type="EC" id="3.5.2.3" evidence="7"/>
<dbReference type="SUPFAM" id="SSF51338">
    <property type="entry name" value="Composite domain of metallo-dependent hydrolases"/>
    <property type="match status" value="1"/>
</dbReference>
<gene>
    <name evidence="7" type="primary">pyrC</name>
    <name evidence="10" type="ORF">H9Q80_15255</name>
</gene>
<dbReference type="Proteomes" id="UP000515856">
    <property type="component" value="Chromosome"/>
</dbReference>
<dbReference type="InterPro" id="IPR024403">
    <property type="entry name" value="DHOase_cat"/>
</dbReference>
<dbReference type="KEGG" id="ehn:H9Q80_15255"/>
<dbReference type="InterPro" id="IPR013108">
    <property type="entry name" value="Amidohydro_3"/>
</dbReference>
<proteinExistence type="inferred from homology"/>
<name>A0A7G9GLA7_9FIRM</name>
<feature type="binding site" evidence="7">
    <location>
        <position position="306"/>
    </location>
    <ligand>
        <name>substrate</name>
    </ligand>
</feature>
<evidence type="ECO:0000313" key="11">
    <source>
        <dbReference type="Proteomes" id="UP000515856"/>
    </source>
</evidence>
<keyword evidence="11" id="KW-1185">Reference proteome</keyword>
<organism evidence="10 11">
    <name type="scientific">[Eubacterium] hominis</name>
    <dbReference type="NCBI Taxonomy" id="2764325"/>
    <lineage>
        <taxon>Bacteria</taxon>
        <taxon>Bacillati</taxon>
        <taxon>Bacillota</taxon>
        <taxon>Erysipelotrichia</taxon>
        <taxon>Erysipelotrichales</taxon>
        <taxon>Erysipelotrichaceae</taxon>
        <taxon>Amedibacillus</taxon>
    </lineage>
</organism>
<dbReference type="PANTHER" id="PTHR43668:SF2">
    <property type="entry name" value="ALLANTOINASE"/>
    <property type="match status" value="1"/>
</dbReference>
<dbReference type="GO" id="GO:0008270">
    <property type="term" value="F:zinc ion binding"/>
    <property type="evidence" value="ECO:0007669"/>
    <property type="project" value="UniProtKB-UniRule"/>
</dbReference>
<dbReference type="SUPFAM" id="SSF51556">
    <property type="entry name" value="Metallo-dependent hydrolases"/>
    <property type="match status" value="1"/>
</dbReference>
<feature type="binding site" evidence="7">
    <location>
        <position position="58"/>
    </location>
    <ligand>
        <name>Zn(2+)</name>
        <dbReference type="ChEBI" id="CHEBI:29105"/>
        <label>1</label>
    </ligand>
</feature>
<feature type="binding site" evidence="7">
    <location>
        <position position="177"/>
    </location>
    <ligand>
        <name>Zn(2+)</name>
        <dbReference type="ChEBI" id="CHEBI:29105"/>
        <label>2</label>
    </ligand>
</feature>
<dbReference type="GO" id="GO:0004038">
    <property type="term" value="F:allantoinase activity"/>
    <property type="evidence" value="ECO:0007669"/>
    <property type="project" value="TreeGrafter"/>
</dbReference>